<dbReference type="AlphaFoldDB" id="A0A1Y3F0G9"/>
<accession>A0A1Y3F0G9</accession>
<proteinExistence type="predicted"/>
<name>A0A1Y3F0G9_9BILA</name>
<dbReference type="EMBL" id="LVZM01002053">
    <property type="protein sequence ID" value="OUC48808.1"/>
    <property type="molecule type" value="Genomic_DNA"/>
</dbReference>
<organism evidence="1 2">
    <name type="scientific">Trichinella nativa</name>
    <dbReference type="NCBI Taxonomy" id="6335"/>
    <lineage>
        <taxon>Eukaryota</taxon>
        <taxon>Metazoa</taxon>
        <taxon>Ecdysozoa</taxon>
        <taxon>Nematoda</taxon>
        <taxon>Enoplea</taxon>
        <taxon>Dorylaimia</taxon>
        <taxon>Trichinellida</taxon>
        <taxon>Trichinellidae</taxon>
        <taxon>Trichinella</taxon>
    </lineage>
</organism>
<evidence type="ECO:0000313" key="2">
    <source>
        <dbReference type="Proteomes" id="UP000243006"/>
    </source>
</evidence>
<reference evidence="1 2" key="1">
    <citation type="submission" date="2015-04" db="EMBL/GenBank/DDBJ databases">
        <title>Draft genome of the roundworm Trichinella nativa.</title>
        <authorList>
            <person name="Mitreva M."/>
        </authorList>
    </citation>
    <scope>NUCLEOTIDE SEQUENCE [LARGE SCALE GENOMIC DNA]</scope>
    <source>
        <strain evidence="1 2">ISS45</strain>
    </source>
</reference>
<gene>
    <name evidence="1" type="ORF">D917_05951</name>
</gene>
<evidence type="ECO:0000313" key="1">
    <source>
        <dbReference type="EMBL" id="OUC48808.1"/>
    </source>
</evidence>
<protein>
    <submittedName>
        <fullName evidence="1">Uncharacterized protein</fullName>
    </submittedName>
</protein>
<sequence length="144" mass="16306">MSYYGKQWSLHCFQDMLLDLPVTESAVLNNPPTARAEQREKPATLRRLSFHQHWVLPCRASVPMQINNSNIPAMPKVDRLMATNFNECITALQATGQPVAAPLEGNCYSMVQCHVGFRTMLASHSGEYKLYIAMPTVERIGYYQ</sequence>
<dbReference type="Proteomes" id="UP000243006">
    <property type="component" value="Unassembled WGS sequence"/>
</dbReference>
<comment type="caution">
    <text evidence="1">The sequence shown here is derived from an EMBL/GenBank/DDBJ whole genome shotgun (WGS) entry which is preliminary data.</text>
</comment>